<keyword evidence="1" id="KW-1133">Transmembrane helix</keyword>
<gene>
    <name evidence="2" type="ORF">B4U80_14211</name>
</gene>
<comment type="caution">
    <text evidence="2">The sequence shown here is derived from an EMBL/GenBank/DDBJ whole genome shotgun (WGS) entry which is preliminary data.</text>
</comment>
<organism evidence="2 3">
    <name type="scientific">Leptotrombidium deliense</name>
    <dbReference type="NCBI Taxonomy" id="299467"/>
    <lineage>
        <taxon>Eukaryota</taxon>
        <taxon>Metazoa</taxon>
        <taxon>Ecdysozoa</taxon>
        <taxon>Arthropoda</taxon>
        <taxon>Chelicerata</taxon>
        <taxon>Arachnida</taxon>
        <taxon>Acari</taxon>
        <taxon>Acariformes</taxon>
        <taxon>Trombidiformes</taxon>
        <taxon>Prostigmata</taxon>
        <taxon>Anystina</taxon>
        <taxon>Parasitengona</taxon>
        <taxon>Trombiculoidea</taxon>
        <taxon>Trombiculidae</taxon>
        <taxon>Leptotrombidium</taxon>
    </lineage>
</organism>
<dbReference type="Proteomes" id="UP000288716">
    <property type="component" value="Unassembled WGS sequence"/>
</dbReference>
<reference evidence="2 3" key="1">
    <citation type="journal article" date="2018" name="Gigascience">
        <title>Genomes of trombidid mites reveal novel predicted allergens and laterally-transferred genes associated with secondary metabolism.</title>
        <authorList>
            <person name="Dong X."/>
            <person name="Chaisiri K."/>
            <person name="Xia D."/>
            <person name="Armstrong S.D."/>
            <person name="Fang Y."/>
            <person name="Donnelly M.J."/>
            <person name="Kadowaki T."/>
            <person name="McGarry J.W."/>
            <person name="Darby A.C."/>
            <person name="Makepeace B.L."/>
        </authorList>
    </citation>
    <scope>NUCLEOTIDE SEQUENCE [LARGE SCALE GENOMIC DNA]</scope>
    <source>
        <strain evidence="2">UoL-UT</strain>
    </source>
</reference>
<accession>A0A443S069</accession>
<dbReference type="GO" id="GO:0006790">
    <property type="term" value="P:sulfur compound metabolic process"/>
    <property type="evidence" value="ECO:0007669"/>
    <property type="project" value="TreeGrafter"/>
</dbReference>
<dbReference type="InterPro" id="IPR051135">
    <property type="entry name" value="Gal/GlcNAc/GalNAc_ST"/>
</dbReference>
<keyword evidence="1" id="KW-0812">Transmembrane</keyword>
<dbReference type="Gene3D" id="3.40.50.300">
    <property type="entry name" value="P-loop containing nucleotide triphosphate hydrolases"/>
    <property type="match status" value="1"/>
</dbReference>
<name>A0A443S069_9ACAR</name>
<dbReference type="VEuPathDB" id="VectorBase:LDEU011157"/>
<keyword evidence="3" id="KW-1185">Reference proteome</keyword>
<dbReference type="PANTHER" id="PTHR10704:SF44">
    <property type="entry name" value="LD35051P-RELATED"/>
    <property type="match status" value="1"/>
</dbReference>
<evidence type="ECO:0000313" key="2">
    <source>
        <dbReference type="EMBL" id="RWS20883.1"/>
    </source>
</evidence>
<protein>
    <submittedName>
        <fullName evidence="2">Secreted protein-like protein</fullName>
    </submittedName>
</protein>
<sequence>MFKIQENMFTITRIIILVQSLILLCYITHHYVLVTGKMFKISTQSNGYIMNKYNFKNTSLPKTEIVIISAYWRSGSSFLGDLLQQNDGTFYTYEPFRVLTKGDLLRKGHLPEAFRILHEIINCNFDELSDYLDKSRKFRRFWLNNVLKNMSCTTYKNCSSESFEKVCGNSHLHLFKFTRLTRKQVFQFVETLDYSENVKIVHLFRDLREIYNSRKNKGDWCMENDCSNISY</sequence>
<evidence type="ECO:0000256" key="1">
    <source>
        <dbReference type="SAM" id="Phobius"/>
    </source>
</evidence>
<evidence type="ECO:0000313" key="3">
    <source>
        <dbReference type="Proteomes" id="UP000288716"/>
    </source>
</evidence>
<dbReference type="AlphaFoldDB" id="A0A443S069"/>
<dbReference type="GO" id="GO:0001517">
    <property type="term" value="F:N-acetylglucosamine 6-O-sulfotransferase activity"/>
    <property type="evidence" value="ECO:0007669"/>
    <property type="project" value="TreeGrafter"/>
</dbReference>
<dbReference type="PANTHER" id="PTHR10704">
    <property type="entry name" value="CARBOHYDRATE SULFOTRANSFERASE"/>
    <property type="match status" value="1"/>
</dbReference>
<proteinExistence type="predicted"/>
<feature type="transmembrane region" description="Helical" evidence="1">
    <location>
        <begin position="12"/>
        <end position="33"/>
    </location>
</feature>
<dbReference type="STRING" id="299467.A0A443S069"/>
<dbReference type="OrthoDB" id="6138663at2759"/>
<dbReference type="SUPFAM" id="SSF52540">
    <property type="entry name" value="P-loop containing nucleoside triphosphate hydrolases"/>
    <property type="match status" value="1"/>
</dbReference>
<keyword evidence="1" id="KW-0472">Membrane</keyword>
<dbReference type="InterPro" id="IPR027417">
    <property type="entry name" value="P-loop_NTPase"/>
</dbReference>
<dbReference type="EMBL" id="NCKV01014933">
    <property type="protein sequence ID" value="RWS20883.1"/>
    <property type="molecule type" value="Genomic_DNA"/>
</dbReference>
<dbReference type="GO" id="GO:0006044">
    <property type="term" value="P:N-acetylglucosamine metabolic process"/>
    <property type="evidence" value="ECO:0007669"/>
    <property type="project" value="TreeGrafter"/>
</dbReference>